<dbReference type="Proteomes" id="UP000776700">
    <property type="component" value="Unassembled WGS sequence"/>
</dbReference>
<dbReference type="PROSITE" id="PS51257">
    <property type="entry name" value="PROKAR_LIPOPROTEIN"/>
    <property type="match status" value="1"/>
</dbReference>
<evidence type="ECO:0000313" key="6">
    <source>
        <dbReference type="EMBL" id="HJG95522.1"/>
    </source>
</evidence>
<dbReference type="InterPro" id="IPR006128">
    <property type="entry name" value="Lipoprotein_PsaA-like"/>
</dbReference>
<reference evidence="6" key="2">
    <citation type="submission" date="2021-09" db="EMBL/GenBank/DDBJ databases">
        <authorList>
            <person name="Gilroy R."/>
        </authorList>
    </citation>
    <scope>NUCLEOTIDE SEQUENCE</scope>
    <source>
        <strain evidence="6">1277</strain>
    </source>
</reference>
<dbReference type="InterPro" id="IPR006129">
    <property type="entry name" value="AdhesinB"/>
</dbReference>
<sequence length="318" mass="36332">MKIKFKKVLSILTLTILMVTGCNSNTNDKSISSKDKEDKIKVVTSFYPMYLLTSNVVKDIDNVELINMTDSSTGCLHDYSLTTDNVKLLEDCDIFIINGAGMESFLDKVLKQNPDLKIIDASEGIELIKSDYTQESEDHDHDHDHVHDEEYNPHVWLSVKNAIKQVENIENKLIEYNSINKDMYIKNTKEYVAQLTNLDNKIHSELDNIENKNIVTFHEAFPYFAKEYGLNIVSVVQREAGSEPSAKELQETIEKIKNLDVKAIFVEPQYSTKAAETISKETNVKVYTLDPIVTEESKNSSYIDIMNKNLETLKEAFK</sequence>
<evidence type="ECO:0000256" key="2">
    <source>
        <dbReference type="ARBA" id="ARBA00022448"/>
    </source>
</evidence>
<dbReference type="SUPFAM" id="SSF53807">
    <property type="entry name" value="Helical backbone' metal receptor"/>
    <property type="match status" value="1"/>
</dbReference>
<dbReference type="Gene3D" id="3.40.50.1980">
    <property type="entry name" value="Nitrogenase molybdenum iron protein domain"/>
    <property type="match status" value="2"/>
</dbReference>
<evidence type="ECO:0000256" key="4">
    <source>
        <dbReference type="RuleBase" id="RU003512"/>
    </source>
</evidence>
<dbReference type="PANTHER" id="PTHR42953">
    <property type="entry name" value="HIGH-AFFINITY ZINC UPTAKE SYSTEM PROTEIN ZNUA-RELATED"/>
    <property type="match status" value="1"/>
</dbReference>
<organism evidence="6 7">
    <name type="scientific">Romboutsia timonensis</name>
    <dbReference type="NCBI Taxonomy" id="1776391"/>
    <lineage>
        <taxon>Bacteria</taxon>
        <taxon>Bacillati</taxon>
        <taxon>Bacillota</taxon>
        <taxon>Clostridia</taxon>
        <taxon>Peptostreptococcales</taxon>
        <taxon>Peptostreptococcaceae</taxon>
        <taxon>Romboutsia</taxon>
    </lineage>
</organism>
<dbReference type="EMBL" id="DYUB01000011">
    <property type="protein sequence ID" value="HJG95522.1"/>
    <property type="molecule type" value="Genomic_DNA"/>
</dbReference>
<keyword evidence="2 4" id="KW-0813">Transport</keyword>
<accession>A0A921MYC2</accession>
<dbReference type="GO" id="GO:0007155">
    <property type="term" value="P:cell adhesion"/>
    <property type="evidence" value="ECO:0007669"/>
    <property type="project" value="InterPro"/>
</dbReference>
<keyword evidence="3 5" id="KW-0732">Signal</keyword>
<dbReference type="PANTHER" id="PTHR42953:SF3">
    <property type="entry name" value="HIGH-AFFINITY ZINC UPTAKE SYSTEM PROTEIN ZNUA"/>
    <property type="match status" value="1"/>
</dbReference>
<feature type="signal peptide" evidence="5">
    <location>
        <begin position="1"/>
        <end position="24"/>
    </location>
</feature>
<dbReference type="GO" id="GO:0030001">
    <property type="term" value="P:metal ion transport"/>
    <property type="evidence" value="ECO:0007669"/>
    <property type="project" value="InterPro"/>
</dbReference>
<protein>
    <submittedName>
        <fullName evidence="6">Metal ABC transporter substrate-binding protein</fullName>
    </submittedName>
</protein>
<dbReference type="InterPro" id="IPR006127">
    <property type="entry name" value="ZnuA-like"/>
</dbReference>
<gene>
    <name evidence="6" type="ORF">K8V90_00255</name>
</gene>
<dbReference type="PRINTS" id="PR00691">
    <property type="entry name" value="ADHESINB"/>
</dbReference>
<dbReference type="PRINTS" id="PR00690">
    <property type="entry name" value="ADHESNFAMILY"/>
</dbReference>
<evidence type="ECO:0000256" key="5">
    <source>
        <dbReference type="SAM" id="SignalP"/>
    </source>
</evidence>
<evidence type="ECO:0000256" key="3">
    <source>
        <dbReference type="ARBA" id="ARBA00022729"/>
    </source>
</evidence>
<comment type="similarity">
    <text evidence="1 4">Belongs to the bacterial solute-binding protein 9 family.</text>
</comment>
<dbReference type="AlphaFoldDB" id="A0A921MYC2"/>
<reference evidence="6" key="1">
    <citation type="journal article" date="2021" name="PeerJ">
        <title>Extensive microbial diversity within the chicken gut microbiome revealed by metagenomics and culture.</title>
        <authorList>
            <person name="Gilroy R."/>
            <person name="Ravi A."/>
            <person name="Getino M."/>
            <person name="Pursley I."/>
            <person name="Horton D.L."/>
            <person name="Alikhan N.F."/>
            <person name="Baker D."/>
            <person name="Gharbi K."/>
            <person name="Hall N."/>
            <person name="Watson M."/>
            <person name="Adriaenssens E.M."/>
            <person name="Foster-Nyarko E."/>
            <person name="Jarju S."/>
            <person name="Secka A."/>
            <person name="Antonio M."/>
            <person name="Oren A."/>
            <person name="Chaudhuri R.R."/>
            <person name="La Ragione R."/>
            <person name="Hildebrand F."/>
            <person name="Pallen M.J."/>
        </authorList>
    </citation>
    <scope>NUCLEOTIDE SEQUENCE</scope>
    <source>
        <strain evidence="6">1277</strain>
    </source>
</reference>
<dbReference type="GO" id="GO:0046872">
    <property type="term" value="F:metal ion binding"/>
    <property type="evidence" value="ECO:0007669"/>
    <property type="project" value="InterPro"/>
</dbReference>
<evidence type="ECO:0000256" key="1">
    <source>
        <dbReference type="ARBA" id="ARBA00011028"/>
    </source>
</evidence>
<proteinExistence type="inferred from homology"/>
<comment type="caution">
    <text evidence="6">The sequence shown here is derived from an EMBL/GenBank/DDBJ whole genome shotgun (WGS) entry which is preliminary data.</text>
</comment>
<dbReference type="InterPro" id="IPR050492">
    <property type="entry name" value="Bact_metal-bind_prot9"/>
</dbReference>
<evidence type="ECO:0000313" key="7">
    <source>
        <dbReference type="Proteomes" id="UP000776700"/>
    </source>
</evidence>
<feature type="chain" id="PRO_5039643668" evidence="5">
    <location>
        <begin position="25"/>
        <end position="318"/>
    </location>
</feature>
<name>A0A921MYC2_9FIRM</name>
<dbReference type="Pfam" id="PF01297">
    <property type="entry name" value="ZnuA"/>
    <property type="match status" value="1"/>
</dbReference>